<dbReference type="AlphaFoldDB" id="A0A9D4GRT5"/>
<accession>A0A9D4GRT5</accession>
<dbReference type="Proteomes" id="UP000828390">
    <property type="component" value="Unassembled WGS sequence"/>
</dbReference>
<feature type="compositionally biased region" description="Low complexity" evidence="1">
    <location>
        <begin position="57"/>
        <end position="66"/>
    </location>
</feature>
<protein>
    <submittedName>
        <fullName evidence="2">Uncharacterized protein</fullName>
    </submittedName>
</protein>
<reference evidence="2" key="2">
    <citation type="submission" date="2020-11" db="EMBL/GenBank/DDBJ databases">
        <authorList>
            <person name="McCartney M.A."/>
            <person name="Auch B."/>
            <person name="Kono T."/>
            <person name="Mallez S."/>
            <person name="Becker A."/>
            <person name="Gohl D.M."/>
            <person name="Silverstein K.A.T."/>
            <person name="Koren S."/>
            <person name="Bechman K.B."/>
            <person name="Herman A."/>
            <person name="Abrahante J.E."/>
            <person name="Garbe J."/>
        </authorList>
    </citation>
    <scope>NUCLEOTIDE SEQUENCE</scope>
    <source>
        <strain evidence="2">Duluth1</strain>
        <tissue evidence="2">Whole animal</tissue>
    </source>
</reference>
<feature type="region of interest" description="Disordered" evidence="1">
    <location>
        <begin position="43"/>
        <end position="80"/>
    </location>
</feature>
<gene>
    <name evidence="2" type="ORF">DPMN_122062</name>
</gene>
<feature type="compositionally biased region" description="Acidic residues" evidence="1">
    <location>
        <begin position="47"/>
        <end position="56"/>
    </location>
</feature>
<evidence type="ECO:0000313" key="2">
    <source>
        <dbReference type="EMBL" id="KAH3820316.1"/>
    </source>
</evidence>
<sequence>MNKSKHSELKVKVLKERKLGRCFQELQEGLHKEWKPNLGIQKHALNEAEDSSEDSLTDSTESGSVNDNEDSSSENLVPNA</sequence>
<name>A0A9D4GRT5_DREPO</name>
<evidence type="ECO:0000256" key="1">
    <source>
        <dbReference type="SAM" id="MobiDB-lite"/>
    </source>
</evidence>
<comment type="caution">
    <text evidence="2">The sequence shown here is derived from an EMBL/GenBank/DDBJ whole genome shotgun (WGS) entry which is preliminary data.</text>
</comment>
<proteinExistence type="predicted"/>
<evidence type="ECO:0000313" key="3">
    <source>
        <dbReference type="Proteomes" id="UP000828390"/>
    </source>
</evidence>
<organism evidence="2 3">
    <name type="scientific">Dreissena polymorpha</name>
    <name type="common">Zebra mussel</name>
    <name type="synonym">Mytilus polymorpha</name>
    <dbReference type="NCBI Taxonomy" id="45954"/>
    <lineage>
        <taxon>Eukaryota</taxon>
        <taxon>Metazoa</taxon>
        <taxon>Spiralia</taxon>
        <taxon>Lophotrochozoa</taxon>
        <taxon>Mollusca</taxon>
        <taxon>Bivalvia</taxon>
        <taxon>Autobranchia</taxon>
        <taxon>Heteroconchia</taxon>
        <taxon>Euheterodonta</taxon>
        <taxon>Imparidentia</taxon>
        <taxon>Neoheterodontei</taxon>
        <taxon>Myida</taxon>
        <taxon>Dreissenoidea</taxon>
        <taxon>Dreissenidae</taxon>
        <taxon>Dreissena</taxon>
    </lineage>
</organism>
<reference evidence="2" key="1">
    <citation type="journal article" date="2019" name="bioRxiv">
        <title>The Genome of the Zebra Mussel, Dreissena polymorpha: A Resource for Invasive Species Research.</title>
        <authorList>
            <person name="McCartney M.A."/>
            <person name="Auch B."/>
            <person name="Kono T."/>
            <person name="Mallez S."/>
            <person name="Zhang Y."/>
            <person name="Obille A."/>
            <person name="Becker A."/>
            <person name="Abrahante J.E."/>
            <person name="Garbe J."/>
            <person name="Badalamenti J.P."/>
            <person name="Herman A."/>
            <person name="Mangelson H."/>
            <person name="Liachko I."/>
            <person name="Sullivan S."/>
            <person name="Sone E.D."/>
            <person name="Koren S."/>
            <person name="Silverstein K.A.T."/>
            <person name="Beckman K.B."/>
            <person name="Gohl D.M."/>
        </authorList>
    </citation>
    <scope>NUCLEOTIDE SEQUENCE</scope>
    <source>
        <strain evidence="2">Duluth1</strain>
        <tissue evidence="2">Whole animal</tissue>
    </source>
</reference>
<dbReference type="EMBL" id="JAIWYP010000005">
    <property type="protein sequence ID" value="KAH3820316.1"/>
    <property type="molecule type" value="Genomic_DNA"/>
</dbReference>
<keyword evidence="3" id="KW-1185">Reference proteome</keyword>